<feature type="region of interest" description="Disordered" evidence="1">
    <location>
        <begin position="225"/>
        <end position="258"/>
    </location>
</feature>
<dbReference type="Proteomes" id="UP000031307">
    <property type="component" value="Unassembled WGS sequence"/>
</dbReference>
<dbReference type="EMBL" id="JSAM01000015">
    <property type="protein sequence ID" value="KIA78562.1"/>
    <property type="molecule type" value="Genomic_DNA"/>
</dbReference>
<proteinExistence type="predicted"/>
<dbReference type="RefSeq" id="WP_006342266.1">
    <property type="nucleotide sequence ID" value="NZ_BAWW01000003.1"/>
</dbReference>
<gene>
    <name evidence="2" type="ORF">DB43_DU00290</name>
</gene>
<evidence type="ECO:0000256" key="1">
    <source>
        <dbReference type="SAM" id="MobiDB-lite"/>
    </source>
</evidence>
<protein>
    <submittedName>
        <fullName evidence="2">Uncharacterized protein</fullName>
    </submittedName>
</protein>
<sequence>MNSLQSSRETWNNDSFAFNGTTLQHIHQENSHVQLDTNEAIGHLYSVYECVNHIFDLIHSKNHSEKELGAHVVKDLKYMEFLIGIIKKTYTNKEMKLWEDFVSQKLKVYEAPPLSPLMPPQSPSISPPSPEQVASLEVEKIITHIPGATNRDPFYRIYNGSVQYFHSHSLKPQAVRDTNTFLKAVWACSAVGEETRERFPEAAEDNLKLHNELIEAIENRIKRQLERENKKAGKPKIRELSSKTKRQKLETENPQPPN</sequence>
<dbReference type="PATRIC" id="fig|83552.4.peg.253"/>
<reference evidence="2 3" key="1">
    <citation type="journal article" date="2014" name="Mol. Biol. Evol.">
        <title>Massive expansion of Ubiquitination-related gene families within the Chlamydiae.</title>
        <authorList>
            <person name="Domman D."/>
            <person name="Collingro A."/>
            <person name="Lagkouvardos I."/>
            <person name="Gehre L."/>
            <person name="Weinmaier T."/>
            <person name="Rattei T."/>
            <person name="Subtil A."/>
            <person name="Horn M."/>
        </authorList>
    </citation>
    <scope>NUCLEOTIDE SEQUENCE [LARGE SCALE GENOMIC DNA]</scope>
    <source>
        <strain evidence="2 3">OEW1</strain>
    </source>
</reference>
<organism evidence="2 3">
    <name type="scientific">Parachlamydia acanthamoebae</name>
    <dbReference type="NCBI Taxonomy" id="83552"/>
    <lineage>
        <taxon>Bacteria</taxon>
        <taxon>Pseudomonadati</taxon>
        <taxon>Chlamydiota</taxon>
        <taxon>Chlamydiia</taxon>
        <taxon>Parachlamydiales</taxon>
        <taxon>Parachlamydiaceae</taxon>
        <taxon>Parachlamydia</taxon>
    </lineage>
</organism>
<comment type="caution">
    <text evidence="2">The sequence shown here is derived from an EMBL/GenBank/DDBJ whole genome shotgun (WGS) entry which is preliminary data.</text>
</comment>
<name>A0A0C1EBU9_9BACT</name>
<feature type="compositionally biased region" description="Basic and acidic residues" evidence="1">
    <location>
        <begin position="225"/>
        <end position="251"/>
    </location>
</feature>
<dbReference type="AlphaFoldDB" id="A0A0C1EBU9"/>
<accession>A0A0C1EBU9</accession>
<evidence type="ECO:0000313" key="2">
    <source>
        <dbReference type="EMBL" id="KIA78562.1"/>
    </source>
</evidence>
<evidence type="ECO:0000313" key="3">
    <source>
        <dbReference type="Proteomes" id="UP000031307"/>
    </source>
</evidence>